<organism evidence="7 8">
    <name type="scientific">Coniophora puteana (strain RWD-64-598)</name>
    <name type="common">Brown rot fungus</name>
    <dbReference type="NCBI Taxonomy" id="741705"/>
    <lineage>
        <taxon>Eukaryota</taxon>
        <taxon>Fungi</taxon>
        <taxon>Dikarya</taxon>
        <taxon>Basidiomycota</taxon>
        <taxon>Agaricomycotina</taxon>
        <taxon>Agaricomycetes</taxon>
        <taxon>Agaricomycetidae</taxon>
        <taxon>Boletales</taxon>
        <taxon>Coniophorineae</taxon>
        <taxon>Coniophoraceae</taxon>
        <taxon>Coniophora</taxon>
    </lineage>
</organism>
<comment type="subcellular location">
    <subcellularLocation>
        <location evidence="1 6">Secreted</location>
        <location evidence="1 6">Cell wall</location>
    </subcellularLocation>
</comment>
<dbReference type="SMART" id="SM00075">
    <property type="entry name" value="HYDRO"/>
    <property type="match status" value="1"/>
</dbReference>
<comment type="caution">
    <text evidence="7">The sequence shown here is derived from an EMBL/GenBank/DDBJ whole genome shotgun (WGS) entry which is preliminary data.</text>
</comment>
<dbReference type="InterPro" id="IPR001338">
    <property type="entry name" value="Class_I_Hydrophobin"/>
</dbReference>
<gene>
    <name evidence="7" type="ORF">CONPUDRAFT_129644</name>
</gene>
<evidence type="ECO:0000313" key="8">
    <source>
        <dbReference type="Proteomes" id="UP000053558"/>
    </source>
</evidence>
<evidence type="ECO:0000256" key="5">
    <source>
        <dbReference type="ARBA" id="ARBA00023157"/>
    </source>
</evidence>
<dbReference type="OMA" id="SANCKQQ"/>
<name>A0A5M3MFL6_CONPW</name>
<keyword evidence="4 6" id="KW-0964">Secreted</keyword>
<accession>A0A5M3MFL6</accession>
<dbReference type="GO" id="GO:0009277">
    <property type="term" value="C:fungal-type cell wall"/>
    <property type="evidence" value="ECO:0007669"/>
    <property type="project" value="InterPro"/>
</dbReference>
<keyword evidence="6" id="KW-0732">Signal</keyword>
<dbReference type="Proteomes" id="UP000053558">
    <property type="component" value="Unassembled WGS sequence"/>
</dbReference>
<keyword evidence="5 6" id="KW-1015">Disulfide bond</keyword>
<sequence>MFSTIVALLPFALAAAALPQDGGHNGQCTTGTLSCCDNVQDTTNAADPLGQLGLGHLLDGITGQVGLQCTPITGIGLGQSANCKQQPVCCDHNNFNGLLNLGCSPININL</sequence>
<keyword evidence="8" id="KW-1185">Reference proteome</keyword>
<dbReference type="EMBL" id="JH711584">
    <property type="protein sequence ID" value="EIW77381.1"/>
    <property type="molecule type" value="Genomic_DNA"/>
</dbReference>
<dbReference type="Pfam" id="PF01185">
    <property type="entry name" value="Hydrophobin"/>
    <property type="match status" value="1"/>
</dbReference>
<feature type="chain" id="PRO_5024469084" description="Hydrophobin" evidence="6">
    <location>
        <begin position="17"/>
        <end position="110"/>
    </location>
</feature>
<proteinExistence type="inferred from homology"/>
<evidence type="ECO:0000256" key="2">
    <source>
        <dbReference type="ARBA" id="ARBA00010446"/>
    </source>
</evidence>
<dbReference type="OrthoDB" id="4225815at2759"/>
<evidence type="ECO:0000313" key="7">
    <source>
        <dbReference type="EMBL" id="EIW77381.1"/>
    </source>
</evidence>
<dbReference type="AlphaFoldDB" id="A0A5M3MFL6"/>
<dbReference type="GeneID" id="19200219"/>
<dbReference type="RefSeq" id="XP_007772762.1">
    <property type="nucleotide sequence ID" value="XM_007774572.1"/>
</dbReference>
<feature type="signal peptide" evidence="6">
    <location>
        <begin position="1"/>
        <end position="16"/>
    </location>
</feature>
<evidence type="ECO:0000256" key="3">
    <source>
        <dbReference type="ARBA" id="ARBA00022512"/>
    </source>
</evidence>
<dbReference type="KEGG" id="cput:CONPUDRAFT_129644"/>
<keyword evidence="3 6" id="KW-0134">Cell wall</keyword>
<comment type="similarity">
    <text evidence="2 6">Belongs to the fungal hydrophobin family.</text>
</comment>
<evidence type="ECO:0000256" key="4">
    <source>
        <dbReference type="ARBA" id="ARBA00022525"/>
    </source>
</evidence>
<dbReference type="CDD" id="cd23507">
    <property type="entry name" value="hydrophobin_I"/>
    <property type="match status" value="1"/>
</dbReference>
<evidence type="ECO:0000256" key="1">
    <source>
        <dbReference type="ARBA" id="ARBA00004191"/>
    </source>
</evidence>
<evidence type="ECO:0000256" key="6">
    <source>
        <dbReference type="RuleBase" id="RU365009"/>
    </source>
</evidence>
<reference evidence="8" key="1">
    <citation type="journal article" date="2012" name="Science">
        <title>The Paleozoic origin of enzymatic lignin decomposition reconstructed from 31 fungal genomes.</title>
        <authorList>
            <person name="Floudas D."/>
            <person name="Binder M."/>
            <person name="Riley R."/>
            <person name="Barry K."/>
            <person name="Blanchette R.A."/>
            <person name="Henrissat B."/>
            <person name="Martinez A.T."/>
            <person name="Otillar R."/>
            <person name="Spatafora J.W."/>
            <person name="Yadav J.S."/>
            <person name="Aerts A."/>
            <person name="Benoit I."/>
            <person name="Boyd A."/>
            <person name="Carlson A."/>
            <person name="Copeland A."/>
            <person name="Coutinho P.M."/>
            <person name="de Vries R.P."/>
            <person name="Ferreira P."/>
            <person name="Findley K."/>
            <person name="Foster B."/>
            <person name="Gaskell J."/>
            <person name="Glotzer D."/>
            <person name="Gorecki P."/>
            <person name="Heitman J."/>
            <person name="Hesse C."/>
            <person name="Hori C."/>
            <person name="Igarashi K."/>
            <person name="Jurgens J.A."/>
            <person name="Kallen N."/>
            <person name="Kersten P."/>
            <person name="Kohler A."/>
            <person name="Kuees U."/>
            <person name="Kumar T.K.A."/>
            <person name="Kuo A."/>
            <person name="LaButti K."/>
            <person name="Larrondo L.F."/>
            <person name="Lindquist E."/>
            <person name="Ling A."/>
            <person name="Lombard V."/>
            <person name="Lucas S."/>
            <person name="Lundell T."/>
            <person name="Martin R."/>
            <person name="McLaughlin D.J."/>
            <person name="Morgenstern I."/>
            <person name="Morin E."/>
            <person name="Murat C."/>
            <person name="Nagy L.G."/>
            <person name="Nolan M."/>
            <person name="Ohm R.A."/>
            <person name="Patyshakuliyeva A."/>
            <person name="Rokas A."/>
            <person name="Ruiz-Duenas F.J."/>
            <person name="Sabat G."/>
            <person name="Salamov A."/>
            <person name="Samejima M."/>
            <person name="Schmutz J."/>
            <person name="Slot J.C."/>
            <person name="St John F."/>
            <person name="Stenlid J."/>
            <person name="Sun H."/>
            <person name="Sun S."/>
            <person name="Syed K."/>
            <person name="Tsang A."/>
            <person name="Wiebenga A."/>
            <person name="Young D."/>
            <person name="Pisabarro A."/>
            <person name="Eastwood D.C."/>
            <person name="Martin F."/>
            <person name="Cullen D."/>
            <person name="Grigoriev I.V."/>
            <person name="Hibbett D.S."/>
        </authorList>
    </citation>
    <scope>NUCLEOTIDE SEQUENCE [LARGE SCALE GENOMIC DNA]</scope>
    <source>
        <strain evidence="8">RWD-64-598 SS2</strain>
    </source>
</reference>
<protein>
    <recommendedName>
        <fullName evidence="6">Hydrophobin</fullName>
    </recommendedName>
</protein>
<dbReference type="GO" id="GO:0005199">
    <property type="term" value="F:structural constituent of cell wall"/>
    <property type="evidence" value="ECO:0007669"/>
    <property type="project" value="InterPro"/>
</dbReference>